<feature type="compositionally biased region" description="Low complexity" evidence="1">
    <location>
        <begin position="62"/>
        <end position="73"/>
    </location>
</feature>
<dbReference type="KEGG" id="fro:AALO17_22830"/>
<gene>
    <name evidence="3" type="ORF">AALO17_22830</name>
</gene>
<dbReference type="PROSITE" id="PS51257">
    <property type="entry name" value="PROKAR_LIPOPROTEIN"/>
    <property type="match status" value="1"/>
</dbReference>
<feature type="chain" id="PRO_5007302154" description="Lipoprotein" evidence="2">
    <location>
        <begin position="24"/>
        <end position="198"/>
    </location>
</feature>
<sequence>MKSWTLIACAGLLALAGCTNSVAQGTTQAKEPVQEQQDAFKKQDTSADTNTDVKDTTESKGTANTTTTDSSDAVSKNADRLHQGLKDAGFTVSDYEAELHEVSFDATNGNSFLGADVEYIPNARTSYDHQKNDNDVTVENEYTDGARSMCVLRDLEDNTYEILGVDEDSDLLYDIDDIKSEDIGTVKHIMVQVGFPAE</sequence>
<proteinExistence type="predicted"/>
<evidence type="ECO:0000256" key="2">
    <source>
        <dbReference type="SAM" id="SignalP"/>
    </source>
</evidence>
<feature type="signal peptide" evidence="2">
    <location>
        <begin position="1"/>
        <end position="23"/>
    </location>
</feature>
<keyword evidence="4" id="KW-1185">Reference proteome</keyword>
<dbReference type="STRING" id="1702221.AALO17_22830"/>
<dbReference type="RefSeq" id="WP_067559036.1">
    <property type="nucleotide sequence ID" value="NZ_CP011391.1"/>
</dbReference>
<evidence type="ECO:0000313" key="4">
    <source>
        <dbReference type="Proteomes" id="UP000069771"/>
    </source>
</evidence>
<feature type="compositionally biased region" description="Polar residues" evidence="1">
    <location>
        <begin position="24"/>
        <end position="37"/>
    </location>
</feature>
<protein>
    <recommendedName>
        <fullName evidence="5">Lipoprotein</fullName>
    </recommendedName>
</protein>
<evidence type="ECO:0008006" key="5">
    <source>
        <dbReference type="Google" id="ProtNLM"/>
    </source>
</evidence>
<accession>A0A140DXP0</accession>
<evidence type="ECO:0000256" key="1">
    <source>
        <dbReference type="SAM" id="MobiDB-lite"/>
    </source>
</evidence>
<reference evidence="3 4" key="1">
    <citation type="journal article" date="2016" name="Gut Pathog.">
        <title>Whole genome sequencing of "Faecalibaculum rodentium" ALO17, isolated from C57BL/6J laboratory mouse feces.</title>
        <authorList>
            <person name="Lim S."/>
            <person name="Chang D.H."/>
            <person name="Ahn S."/>
            <person name="Kim B.C."/>
        </authorList>
    </citation>
    <scope>NUCLEOTIDE SEQUENCE [LARGE SCALE GENOMIC DNA]</scope>
    <source>
        <strain evidence="3 4">Alo17</strain>
    </source>
</reference>
<keyword evidence="2" id="KW-0732">Signal</keyword>
<dbReference type="AlphaFoldDB" id="A0A140DXP0"/>
<dbReference type="EMBL" id="CP011391">
    <property type="protein sequence ID" value="AMK55417.1"/>
    <property type="molecule type" value="Genomic_DNA"/>
</dbReference>
<evidence type="ECO:0000313" key="3">
    <source>
        <dbReference type="EMBL" id="AMK55417.1"/>
    </source>
</evidence>
<organism evidence="3 4">
    <name type="scientific">Faecalibaculum rodentium</name>
    <dbReference type="NCBI Taxonomy" id="1702221"/>
    <lineage>
        <taxon>Bacteria</taxon>
        <taxon>Bacillati</taxon>
        <taxon>Bacillota</taxon>
        <taxon>Erysipelotrichia</taxon>
        <taxon>Erysipelotrichales</taxon>
        <taxon>Erysipelotrichaceae</taxon>
        <taxon>Faecalibaculum</taxon>
    </lineage>
</organism>
<feature type="compositionally biased region" description="Basic and acidic residues" evidence="1">
    <location>
        <begin position="38"/>
        <end position="58"/>
    </location>
</feature>
<dbReference type="GeneID" id="78478843"/>
<feature type="region of interest" description="Disordered" evidence="1">
    <location>
        <begin position="24"/>
        <end position="76"/>
    </location>
</feature>
<dbReference type="Proteomes" id="UP000069771">
    <property type="component" value="Chromosome"/>
</dbReference>
<name>A0A140DXP0_9FIRM</name>